<evidence type="ECO:0000313" key="9">
    <source>
        <dbReference type="Proteomes" id="UP000198662"/>
    </source>
</evidence>
<dbReference type="NCBIfam" id="TIGR02937">
    <property type="entry name" value="sigma70-ECF"/>
    <property type="match status" value="1"/>
</dbReference>
<evidence type="ECO:0000259" key="7">
    <source>
        <dbReference type="Pfam" id="PF08281"/>
    </source>
</evidence>
<dbReference type="InterPro" id="IPR013325">
    <property type="entry name" value="RNA_pol_sigma_r2"/>
</dbReference>
<keyword evidence="4" id="KW-0238">DNA-binding</keyword>
<dbReference type="EMBL" id="FNGF01000002">
    <property type="protein sequence ID" value="SDK93109.1"/>
    <property type="molecule type" value="Genomic_DNA"/>
</dbReference>
<dbReference type="GO" id="GO:0016987">
    <property type="term" value="F:sigma factor activity"/>
    <property type="evidence" value="ECO:0007669"/>
    <property type="project" value="UniProtKB-KW"/>
</dbReference>
<dbReference type="InterPro" id="IPR039425">
    <property type="entry name" value="RNA_pol_sigma-70-like"/>
</dbReference>
<dbReference type="SUPFAM" id="SSF88946">
    <property type="entry name" value="Sigma2 domain of RNA polymerase sigma factors"/>
    <property type="match status" value="1"/>
</dbReference>
<organism evidence="8 9">
    <name type="scientific">Glycomyces sambucus</name>
    <dbReference type="NCBI Taxonomy" id="380244"/>
    <lineage>
        <taxon>Bacteria</taxon>
        <taxon>Bacillati</taxon>
        <taxon>Actinomycetota</taxon>
        <taxon>Actinomycetes</taxon>
        <taxon>Glycomycetales</taxon>
        <taxon>Glycomycetaceae</taxon>
        <taxon>Glycomyces</taxon>
    </lineage>
</organism>
<dbReference type="InterPro" id="IPR014325">
    <property type="entry name" value="RNA_pol_sigma-E_actinobac"/>
</dbReference>
<dbReference type="OrthoDB" id="3678480at2"/>
<dbReference type="InterPro" id="IPR013249">
    <property type="entry name" value="RNA_pol_sigma70_r4_t2"/>
</dbReference>
<dbReference type="Gene3D" id="1.10.10.10">
    <property type="entry name" value="Winged helix-like DNA-binding domain superfamily/Winged helix DNA-binding domain"/>
    <property type="match status" value="1"/>
</dbReference>
<dbReference type="Proteomes" id="UP000198662">
    <property type="component" value="Unassembled WGS sequence"/>
</dbReference>
<dbReference type="Pfam" id="PF08281">
    <property type="entry name" value="Sigma70_r4_2"/>
    <property type="match status" value="1"/>
</dbReference>
<keyword evidence="3" id="KW-0731">Sigma factor</keyword>
<evidence type="ECO:0000256" key="1">
    <source>
        <dbReference type="ARBA" id="ARBA00010641"/>
    </source>
</evidence>
<keyword evidence="9" id="KW-1185">Reference proteome</keyword>
<evidence type="ECO:0000256" key="4">
    <source>
        <dbReference type="ARBA" id="ARBA00023125"/>
    </source>
</evidence>
<protein>
    <submittedName>
        <fullName evidence="8">RNA polymerase sigma-70 factor, sigma-E family</fullName>
    </submittedName>
</protein>
<dbReference type="RefSeq" id="WP_091047256.1">
    <property type="nucleotide sequence ID" value="NZ_FNGF01000002.1"/>
</dbReference>
<evidence type="ECO:0000256" key="3">
    <source>
        <dbReference type="ARBA" id="ARBA00023082"/>
    </source>
</evidence>
<dbReference type="SUPFAM" id="SSF88659">
    <property type="entry name" value="Sigma3 and sigma4 domains of RNA polymerase sigma factors"/>
    <property type="match status" value="1"/>
</dbReference>
<feature type="domain" description="RNA polymerase sigma-70 region 2" evidence="6">
    <location>
        <begin position="14"/>
        <end position="77"/>
    </location>
</feature>
<evidence type="ECO:0000313" key="8">
    <source>
        <dbReference type="EMBL" id="SDK93109.1"/>
    </source>
</evidence>
<dbReference type="PANTHER" id="PTHR43133">
    <property type="entry name" value="RNA POLYMERASE ECF-TYPE SIGMA FACTO"/>
    <property type="match status" value="1"/>
</dbReference>
<dbReference type="InterPro" id="IPR014284">
    <property type="entry name" value="RNA_pol_sigma-70_dom"/>
</dbReference>
<reference evidence="9" key="1">
    <citation type="submission" date="2016-10" db="EMBL/GenBank/DDBJ databases">
        <authorList>
            <person name="Varghese N."/>
            <person name="Submissions S."/>
        </authorList>
    </citation>
    <scope>NUCLEOTIDE SEQUENCE [LARGE SCALE GENOMIC DNA]</scope>
    <source>
        <strain evidence="9">CGMCC 4.3147</strain>
    </source>
</reference>
<dbReference type="Gene3D" id="1.10.1740.10">
    <property type="match status" value="1"/>
</dbReference>
<evidence type="ECO:0000256" key="2">
    <source>
        <dbReference type="ARBA" id="ARBA00023015"/>
    </source>
</evidence>
<dbReference type="GO" id="GO:0003677">
    <property type="term" value="F:DNA binding"/>
    <property type="evidence" value="ECO:0007669"/>
    <property type="project" value="UniProtKB-KW"/>
</dbReference>
<dbReference type="STRING" id="380244.SAMN05216298_2093"/>
<name>A0A1G9FXM2_9ACTN</name>
<dbReference type="Pfam" id="PF04542">
    <property type="entry name" value="Sigma70_r2"/>
    <property type="match status" value="1"/>
</dbReference>
<dbReference type="InterPro" id="IPR013324">
    <property type="entry name" value="RNA_pol_sigma_r3/r4-like"/>
</dbReference>
<dbReference type="GO" id="GO:0006352">
    <property type="term" value="P:DNA-templated transcription initiation"/>
    <property type="evidence" value="ECO:0007669"/>
    <property type="project" value="InterPro"/>
</dbReference>
<feature type="domain" description="RNA polymerase sigma factor 70 region 4 type 2" evidence="7">
    <location>
        <begin position="105"/>
        <end position="154"/>
    </location>
</feature>
<comment type="similarity">
    <text evidence="1">Belongs to the sigma-70 factor family. ECF subfamily.</text>
</comment>
<dbReference type="InterPro" id="IPR007627">
    <property type="entry name" value="RNA_pol_sigma70_r2"/>
</dbReference>
<evidence type="ECO:0000259" key="6">
    <source>
        <dbReference type="Pfam" id="PF04542"/>
    </source>
</evidence>
<dbReference type="InterPro" id="IPR036388">
    <property type="entry name" value="WH-like_DNA-bd_sf"/>
</dbReference>
<dbReference type="CDD" id="cd06171">
    <property type="entry name" value="Sigma70_r4"/>
    <property type="match status" value="1"/>
</dbReference>
<keyword evidence="2" id="KW-0805">Transcription regulation</keyword>
<accession>A0A1G9FXM2</accession>
<gene>
    <name evidence="8" type="ORF">SAMN05216298_2093</name>
</gene>
<dbReference type="PANTHER" id="PTHR43133:SF50">
    <property type="entry name" value="ECF RNA POLYMERASE SIGMA FACTOR SIGM"/>
    <property type="match status" value="1"/>
</dbReference>
<dbReference type="NCBIfam" id="TIGR02983">
    <property type="entry name" value="SigE-fam_strep"/>
    <property type="match status" value="1"/>
</dbReference>
<sequence>MTPQSELEFCEYVQDTRDALLRTAYLTCGDWHRAEDAVQTSLIKLYGAWNRTRRATVDAYTRRILANVLVDQTRRGWFRRERAFADPPPDHAEEPDAAEGQAEAAAILARLPLKQRATLVLRFWEDRSVEETARIMRCSTGTVKSNTARGLRTLRDHFATSSPAGEGSKR</sequence>
<dbReference type="AlphaFoldDB" id="A0A1G9FXM2"/>
<proteinExistence type="inferred from homology"/>
<evidence type="ECO:0000256" key="5">
    <source>
        <dbReference type="ARBA" id="ARBA00023163"/>
    </source>
</evidence>
<keyword evidence="5" id="KW-0804">Transcription</keyword>